<evidence type="ECO:0000256" key="4">
    <source>
        <dbReference type="ARBA" id="ARBA00022475"/>
    </source>
</evidence>
<dbReference type="VEuPathDB" id="VectorBase:ISCW008421"/>
<feature type="non-terminal residue" evidence="16">
    <location>
        <position position="1"/>
    </location>
</feature>
<evidence type="ECO:0000256" key="13">
    <source>
        <dbReference type="ARBA" id="ARBA00073329"/>
    </source>
</evidence>
<evidence type="ECO:0000256" key="15">
    <source>
        <dbReference type="SAM" id="Phobius"/>
    </source>
</evidence>
<comment type="subunit">
    <text evidence="12">Interacts with ADAM10; the interaction influences ADAM10 substrate specificity, endocytosis and turnover.</text>
</comment>
<evidence type="ECO:0000256" key="3">
    <source>
        <dbReference type="ARBA" id="ARBA00006840"/>
    </source>
</evidence>
<evidence type="ECO:0000313" key="17">
    <source>
        <dbReference type="EnsemblMetazoa" id="ISCW008421-PA"/>
    </source>
</evidence>
<dbReference type="InterPro" id="IPR018499">
    <property type="entry name" value="Tetraspanin/Peripherin"/>
</dbReference>
<feature type="transmembrane region" description="Helical" evidence="15">
    <location>
        <begin position="275"/>
        <end position="300"/>
    </location>
</feature>
<feature type="transmembrane region" description="Helical" evidence="15">
    <location>
        <begin position="132"/>
        <end position="154"/>
    </location>
</feature>
<evidence type="ECO:0000313" key="18">
    <source>
        <dbReference type="Proteomes" id="UP000001555"/>
    </source>
</evidence>
<comment type="function">
    <text evidence="11">Part of TspanC8 subgroup, composed of 6 members that interact with the transmembrane metalloprotease ADAM10. This interaction is required for ADAM10 exit from the endoplasmic reticulum and for enzymatic maturation and trafficking to the cell surface as well as substrate specificity. Different TspanC8/ADAM10 complexes have distinct substrates. Promotes ADAM10-mediated cleavage of CDH2. Negatively regulates ligand-induced Notch activity probably by regulating ADAM10 activity.</text>
</comment>
<dbReference type="OrthoDB" id="2014092at2759"/>
<keyword evidence="5 15" id="KW-0812">Transmembrane</keyword>
<dbReference type="VEuPathDB" id="VectorBase:ISCP_023176"/>
<keyword evidence="7 15" id="KW-1133">Transmembrane helix</keyword>
<name>B7PSN8_IXOSC</name>
<keyword evidence="4" id="KW-1003">Cell membrane</keyword>
<evidence type="ECO:0000256" key="11">
    <source>
        <dbReference type="ARBA" id="ARBA00056423"/>
    </source>
</evidence>
<dbReference type="Pfam" id="PF00335">
    <property type="entry name" value="Tetraspanin"/>
    <property type="match status" value="1"/>
</dbReference>
<evidence type="ECO:0000256" key="6">
    <source>
        <dbReference type="ARBA" id="ARBA00022753"/>
    </source>
</evidence>
<dbReference type="SUPFAM" id="SSF48652">
    <property type="entry name" value="Tetraspanin"/>
    <property type="match status" value="1"/>
</dbReference>
<sequence length="312" mass="34774">SKPRTPSMSGVGDVAGIDSPDDEVFVEPQNPPTPDHTVLLDVNPAVRYPLLLLNMVLCVVGAFMALSGLYTLLETWEGSADDDQETLRKFNIYSWVVTRIELVVTATGLVFFFVSCCGCVGALRENTLLLRIYSVVLTMLIVIGLICGIIVFFMPAHVKKLIQDTLSESLVIHYRDTADSQQFVDAVQRYLQCCGMTSMSYQDWNKNIYFNCSTQNPSQERCSVPHSCCKQNSSGELLSIFCGRKVLNMSGYDAWFRIYIGNCPDAAHRFVREHVMIVGGTCLAVVIVIAFLDLIANSVVEEINIIRRIYAQ</sequence>
<dbReference type="EMBL" id="DS779637">
    <property type="protein sequence ID" value="EEC09610.1"/>
    <property type="molecule type" value="Genomic_DNA"/>
</dbReference>
<dbReference type="GO" id="GO:0051604">
    <property type="term" value="P:protein maturation"/>
    <property type="evidence" value="ECO:0007669"/>
    <property type="project" value="UniProtKB-ARBA"/>
</dbReference>
<feature type="region of interest" description="Disordered" evidence="14">
    <location>
        <begin position="1"/>
        <end position="24"/>
    </location>
</feature>
<evidence type="ECO:0000313" key="16">
    <source>
        <dbReference type="EMBL" id="EEC09610.1"/>
    </source>
</evidence>
<keyword evidence="18" id="KW-1185">Reference proteome</keyword>
<dbReference type="VEuPathDB" id="VectorBase:ISCI008421"/>
<evidence type="ECO:0000256" key="12">
    <source>
        <dbReference type="ARBA" id="ARBA00065909"/>
    </source>
</evidence>
<keyword evidence="9" id="KW-1015">Disulfide bond</keyword>
<dbReference type="InterPro" id="IPR008952">
    <property type="entry name" value="Tetraspanin_EC2_sf"/>
</dbReference>
<dbReference type="FunFam" id="1.10.1450.10:FF:000011">
    <property type="entry name" value="Tetraspanin"/>
    <property type="match status" value="1"/>
</dbReference>
<dbReference type="EMBL" id="ABJB010839073">
    <property type="status" value="NOT_ANNOTATED_CDS"/>
    <property type="molecule type" value="Genomic_DNA"/>
</dbReference>
<dbReference type="PANTHER" id="PTHR19282">
    <property type="entry name" value="TETRASPANIN"/>
    <property type="match status" value="1"/>
</dbReference>
<evidence type="ECO:0000256" key="2">
    <source>
        <dbReference type="ARBA" id="ARBA00004651"/>
    </source>
</evidence>
<dbReference type="EnsemblMetazoa" id="ISCW008421-RA">
    <property type="protein sequence ID" value="ISCW008421-PA"/>
    <property type="gene ID" value="ISCW008421"/>
</dbReference>
<evidence type="ECO:0000256" key="14">
    <source>
        <dbReference type="SAM" id="MobiDB-lite"/>
    </source>
</evidence>
<dbReference type="PANTHER" id="PTHR19282:SF431">
    <property type="entry name" value="TETRASPANIN 26A, ISOFORM B-RELATED"/>
    <property type="match status" value="1"/>
</dbReference>
<protein>
    <recommendedName>
        <fullName evidence="13">Tetraspanin-15</fullName>
    </recommendedName>
</protein>
<comment type="subcellular location">
    <subcellularLocation>
        <location evidence="2">Cell membrane</location>
        <topology evidence="2">Multi-pass membrane protein</topology>
    </subcellularLocation>
    <subcellularLocation>
        <location evidence="1">Late endosome membrane</location>
    </subcellularLocation>
</comment>
<gene>
    <name evidence="17" type="primary">8030775</name>
    <name evidence="16" type="ORF">IscW_ISCW008421</name>
</gene>
<feature type="transmembrane region" description="Helical" evidence="15">
    <location>
        <begin position="50"/>
        <end position="72"/>
    </location>
</feature>
<evidence type="ECO:0000256" key="5">
    <source>
        <dbReference type="ARBA" id="ARBA00022692"/>
    </source>
</evidence>
<dbReference type="PRINTS" id="PR00259">
    <property type="entry name" value="TMFOUR"/>
</dbReference>
<dbReference type="Gene3D" id="1.10.1450.10">
    <property type="entry name" value="Tetraspanin"/>
    <property type="match status" value="1"/>
</dbReference>
<comment type="similarity">
    <text evidence="3">Belongs to the tetraspanin (TM4SF) family.</text>
</comment>
<proteinExistence type="inferred from homology"/>
<evidence type="ECO:0000256" key="10">
    <source>
        <dbReference type="ARBA" id="ARBA00023180"/>
    </source>
</evidence>
<dbReference type="GO" id="GO:0019899">
    <property type="term" value="F:enzyme binding"/>
    <property type="evidence" value="ECO:0007669"/>
    <property type="project" value="UniProtKB-ARBA"/>
</dbReference>
<dbReference type="PaxDb" id="6945-B7PSN8"/>
<feature type="transmembrane region" description="Helical" evidence="15">
    <location>
        <begin position="92"/>
        <end position="120"/>
    </location>
</feature>
<reference evidence="17" key="2">
    <citation type="submission" date="2020-05" db="UniProtKB">
        <authorList>
            <consortium name="EnsemblMetazoa"/>
        </authorList>
    </citation>
    <scope>IDENTIFICATION</scope>
    <source>
        <strain evidence="17">wikel</strain>
    </source>
</reference>
<dbReference type="KEGG" id="isc:8030775"/>
<dbReference type="Proteomes" id="UP000001555">
    <property type="component" value="Unassembled WGS sequence"/>
</dbReference>
<keyword evidence="10" id="KW-0325">Glycoprotein</keyword>
<reference evidence="16 18" key="1">
    <citation type="submission" date="2008-03" db="EMBL/GenBank/DDBJ databases">
        <title>Annotation of Ixodes scapularis.</title>
        <authorList>
            <consortium name="Ixodes scapularis Genome Project Consortium"/>
            <person name="Caler E."/>
            <person name="Hannick L.I."/>
            <person name="Bidwell S."/>
            <person name="Joardar V."/>
            <person name="Thiagarajan M."/>
            <person name="Amedeo P."/>
            <person name="Galinsky K.J."/>
            <person name="Schobel S."/>
            <person name="Inman J."/>
            <person name="Hostetler J."/>
            <person name="Miller J."/>
            <person name="Hammond M."/>
            <person name="Megy K."/>
            <person name="Lawson D."/>
            <person name="Kodira C."/>
            <person name="Sutton G."/>
            <person name="Meyer J."/>
            <person name="Hill C.A."/>
            <person name="Birren B."/>
            <person name="Nene V."/>
            <person name="Collins F."/>
            <person name="Alarcon-Chaidez F."/>
            <person name="Wikel S."/>
            <person name="Strausberg R."/>
        </authorList>
    </citation>
    <scope>NUCLEOTIDE SEQUENCE [LARGE SCALE GENOMIC DNA]</scope>
    <source>
        <strain evidence="18">Wikel</strain>
        <strain evidence="16">Wikel colony</strain>
    </source>
</reference>
<evidence type="ECO:0000256" key="7">
    <source>
        <dbReference type="ARBA" id="ARBA00022989"/>
    </source>
</evidence>
<accession>B7PSN8</accession>
<evidence type="ECO:0000256" key="8">
    <source>
        <dbReference type="ARBA" id="ARBA00023136"/>
    </source>
</evidence>
<keyword evidence="6" id="KW-0967">Endosome</keyword>
<keyword evidence="8 15" id="KW-0472">Membrane</keyword>
<dbReference type="AlphaFoldDB" id="B7PSN8"/>
<feature type="non-terminal residue" evidence="16">
    <location>
        <position position="312"/>
    </location>
</feature>
<dbReference type="GO" id="GO:0031902">
    <property type="term" value="C:late endosome membrane"/>
    <property type="evidence" value="ECO:0007669"/>
    <property type="project" value="UniProtKB-SubCell"/>
</dbReference>
<organism>
    <name type="scientific">Ixodes scapularis</name>
    <name type="common">Black-legged tick</name>
    <name type="synonym">Deer tick</name>
    <dbReference type="NCBI Taxonomy" id="6945"/>
    <lineage>
        <taxon>Eukaryota</taxon>
        <taxon>Metazoa</taxon>
        <taxon>Ecdysozoa</taxon>
        <taxon>Arthropoda</taxon>
        <taxon>Chelicerata</taxon>
        <taxon>Arachnida</taxon>
        <taxon>Acari</taxon>
        <taxon>Parasitiformes</taxon>
        <taxon>Ixodida</taxon>
        <taxon>Ixodoidea</taxon>
        <taxon>Ixodidae</taxon>
        <taxon>Ixodinae</taxon>
        <taxon>Ixodes</taxon>
    </lineage>
</organism>
<evidence type="ECO:0000256" key="1">
    <source>
        <dbReference type="ARBA" id="ARBA00004414"/>
    </source>
</evidence>
<dbReference type="HOGENOM" id="CLU_055524_0_0_1"/>
<dbReference type="GO" id="GO:0005886">
    <property type="term" value="C:plasma membrane"/>
    <property type="evidence" value="ECO:0000318"/>
    <property type="project" value="GO_Central"/>
</dbReference>
<dbReference type="InParanoid" id="B7PSN8"/>
<evidence type="ECO:0000256" key="9">
    <source>
        <dbReference type="ARBA" id="ARBA00023157"/>
    </source>
</evidence>